<dbReference type="AlphaFoldDB" id="A0A922G2F5"/>
<proteinExistence type="predicted"/>
<sequence length="291" mass="32786">MSIKASGIQRVPLSDENNQSHPEMGSNVQTTKKFIPKYYMYQTVSAASKVAVPRKKILGERNAAPESMFSDSHIQKTPIESKITFVNPGADISDISSPQGFESDENGENVLVADVSLRPYDPLTNYLSPRPKFLRYVPNRRREIFLRREKNIKEGKDESYISTSGSFEFGKASGEESDSVCGRGSLPSSHEGSLQQEDEEFEESDVEIEEVEEERGRSLKRVLEFLVWSFLFVLSALYISSMNSPAPSPSLQSFEGLNKGGYLKILNRRKLYWLGDLKVEVTFGIGQKKYN</sequence>
<reference evidence="3" key="1">
    <citation type="submission" date="2021-01" db="EMBL/GenBank/DDBJ databases">
        <authorList>
            <person name="Lovell J.T."/>
            <person name="Bentley N."/>
            <person name="Bhattarai G."/>
            <person name="Jenkins J.W."/>
            <person name="Sreedasyam A."/>
            <person name="Alarcon Y."/>
            <person name="Bock C."/>
            <person name="Boston L."/>
            <person name="Carlson J."/>
            <person name="Cervantes K."/>
            <person name="Clermont K."/>
            <person name="Krom N."/>
            <person name="Kubenka K."/>
            <person name="Mamidi S."/>
            <person name="Mattison C."/>
            <person name="Monteros M."/>
            <person name="Pisani C."/>
            <person name="Plott C."/>
            <person name="Rajasekar S."/>
            <person name="Rhein H.S."/>
            <person name="Rohla C."/>
            <person name="Song M."/>
            <person name="Hilaire R.S."/>
            <person name="Shu S."/>
            <person name="Wells L."/>
            <person name="Wang X."/>
            <person name="Webber J."/>
            <person name="Heerema R.J."/>
            <person name="Klein P."/>
            <person name="Conner P."/>
            <person name="Grauke L."/>
            <person name="Grimwood J."/>
            <person name="Schmutz J."/>
            <person name="Randall J.J."/>
        </authorList>
    </citation>
    <scope>NUCLEOTIDE SEQUENCE</scope>
    <source>
        <tissue evidence="3">Leaf</tissue>
    </source>
</reference>
<accession>A0A922G2F5</accession>
<name>A0A922G2F5_CARIL</name>
<dbReference type="Proteomes" id="UP000811246">
    <property type="component" value="Chromosome 1"/>
</dbReference>
<feature type="region of interest" description="Disordered" evidence="1">
    <location>
        <begin position="1"/>
        <end position="27"/>
    </location>
</feature>
<gene>
    <name evidence="3" type="ORF">I3842_01G231800</name>
</gene>
<keyword evidence="2" id="KW-1133">Transmembrane helix</keyword>
<feature type="region of interest" description="Disordered" evidence="1">
    <location>
        <begin position="171"/>
        <end position="203"/>
    </location>
</feature>
<evidence type="ECO:0000313" key="4">
    <source>
        <dbReference type="Proteomes" id="UP000811246"/>
    </source>
</evidence>
<keyword evidence="2" id="KW-0812">Transmembrane</keyword>
<evidence type="ECO:0000256" key="2">
    <source>
        <dbReference type="SAM" id="Phobius"/>
    </source>
</evidence>
<evidence type="ECO:0000256" key="1">
    <source>
        <dbReference type="SAM" id="MobiDB-lite"/>
    </source>
</evidence>
<feature type="compositionally biased region" description="Polar residues" evidence="1">
    <location>
        <begin position="15"/>
        <end position="27"/>
    </location>
</feature>
<keyword evidence="2" id="KW-0472">Membrane</keyword>
<dbReference type="PANTHER" id="PTHR34775">
    <property type="entry name" value="TRANSMEMBRANE PROTEIN"/>
    <property type="match status" value="1"/>
</dbReference>
<dbReference type="OrthoDB" id="1938687at2759"/>
<dbReference type="PANTHER" id="PTHR34775:SF6">
    <property type="entry name" value="TRANSMEMBRANE PROTEIN"/>
    <property type="match status" value="1"/>
</dbReference>
<evidence type="ECO:0000313" key="3">
    <source>
        <dbReference type="EMBL" id="KAG6733579.1"/>
    </source>
</evidence>
<protein>
    <submittedName>
        <fullName evidence="3">Uncharacterized protein</fullName>
    </submittedName>
</protein>
<organism evidence="3 4">
    <name type="scientific">Carya illinoinensis</name>
    <name type="common">Pecan</name>
    <dbReference type="NCBI Taxonomy" id="32201"/>
    <lineage>
        <taxon>Eukaryota</taxon>
        <taxon>Viridiplantae</taxon>
        <taxon>Streptophyta</taxon>
        <taxon>Embryophyta</taxon>
        <taxon>Tracheophyta</taxon>
        <taxon>Spermatophyta</taxon>
        <taxon>Magnoliopsida</taxon>
        <taxon>eudicotyledons</taxon>
        <taxon>Gunneridae</taxon>
        <taxon>Pentapetalae</taxon>
        <taxon>rosids</taxon>
        <taxon>fabids</taxon>
        <taxon>Fagales</taxon>
        <taxon>Juglandaceae</taxon>
        <taxon>Carya</taxon>
    </lineage>
</organism>
<feature type="compositionally biased region" description="Polar residues" evidence="1">
    <location>
        <begin position="186"/>
        <end position="195"/>
    </location>
</feature>
<feature type="transmembrane region" description="Helical" evidence="2">
    <location>
        <begin position="222"/>
        <end position="241"/>
    </location>
</feature>
<comment type="caution">
    <text evidence="3">The sequence shown here is derived from an EMBL/GenBank/DDBJ whole genome shotgun (WGS) entry which is preliminary data.</text>
</comment>
<dbReference type="EMBL" id="CM031825">
    <property type="protein sequence ID" value="KAG6733579.1"/>
    <property type="molecule type" value="Genomic_DNA"/>
</dbReference>